<dbReference type="PANTHER" id="PTHR43798:SF31">
    <property type="entry name" value="AB HYDROLASE SUPERFAMILY PROTEIN YCLE"/>
    <property type="match status" value="1"/>
</dbReference>
<reference evidence="3 4" key="1">
    <citation type="submission" date="2019-03" db="EMBL/GenBank/DDBJ databases">
        <title>Genomic Encyclopedia of Archaeal and Bacterial Type Strains, Phase II (KMG-II): from individual species to whole genera.</title>
        <authorList>
            <person name="Goeker M."/>
        </authorList>
    </citation>
    <scope>NUCLEOTIDE SEQUENCE [LARGE SCALE GENOMIC DNA]</scope>
    <source>
        <strain evidence="3 4">DSM 45499</strain>
    </source>
</reference>
<dbReference type="OrthoDB" id="63519at2"/>
<keyword evidence="1 3" id="KW-0378">Hydrolase</keyword>
<evidence type="ECO:0000256" key="1">
    <source>
        <dbReference type="ARBA" id="ARBA00022801"/>
    </source>
</evidence>
<evidence type="ECO:0000313" key="4">
    <source>
        <dbReference type="Proteomes" id="UP000294927"/>
    </source>
</evidence>
<dbReference type="InterPro" id="IPR050266">
    <property type="entry name" value="AB_hydrolase_sf"/>
</dbReference>
<accession>A0A4R7VW78</accession>
<keyword evidence="4" id="KW-1185">Reference proteome</keyword>
<dbReference type="Gene3D" id="3.40.50.1820">
    <property type="entry name" value="alpha/beta hydrolase"/>
    <property type="match status" value="1"/>
</dbReference>
<evidence type="ECO:0000313" key="3">
    <source>
        <dbReference type="EMBL" id="TDV54194.1"/>
    </source>
</evidence>
<dbReference type="InterPro" id="IPR000073">
    <property type="entry name" value="AB_hydrolase_1"/>
</dbReference>
<dbReference type="InterPro" id="IPR029058">
    <property type="entry name" value="AB_hydrolase_fold"/>
</dbReference>
<protein>
    <submittedName>
        <fullName evidence="3">Alpha/beta hydrolase family protein</fullName>
    </submittedName>
</protein>
<evidence type="ECO:0000259" key="2">
    <source>
        <dbReference type="Pfam" id="PF00561"/>
    </source>
</evidence>
<dbReference type="AlphaFoldDB" id="A0A4R7VW78"/>
<dbReference type="EMBL" id="SOCP01000004">
    <property type="protein sequence ID" value="TDV54194.1"/>
    <property type="molecule type" value="Genomic_DNA"/>
</dbReference>
<sequence length="257" mass="27441">METLVRSGTLDIAARDFGGDGPPALLLHGGGGDMSAWETFAPQLNVRAVAVDLRGHGKSGDGPWEWEAVLDDLEAVSDHFGLSTPAVVGHSLGGMIAGMWARRHPDCPAAVSLDGHRSAATDPANYAGMPAERVRRDLATLTAIFSAQEETITRPNREITGALRNSAEFADCLPVFAEVTSPFLIVLATRNLPVPPELVALMDAHRAGLRRDLAALAECRPNIRVLEFDADHGMLFGAHAELAVVVDEFLTARRQPA</sequence>
<comment type="caution">
    <text evidence="3">The sequence shown here is derived from an EMBL/GenBank/DDBJ whole genome shotgun (WGS) entry which is preliminary data.</text>
</comment>
<name>A0A4R7VW78_9PSEU</name>
<proteinExistence type="predicted"/>
<gene>
    <name evidence="3" type="ORF">CLV71_104665</name>
</gene>
<dbReference type="GO" id="GO:0016020">
    <property type="term" value="C:membrane"/>
    <property type="evidence" value="ECO:0007669"/>
    <property type="project" value="TreeGrafter"/>
</dbReference>
<dbReference type="RefSeq" id="WP_133903159.1">
    <property type="nucleotide sequence ID" value="NZ_SOCP01000004.1"/>
</dbReference>
<dbReference type="SUPFAM" id="SSF53474">
    <property type="entry name" value="alpha/beta-Hydrolases"/>
    <property type="match status" value="1"/>
</dbReference>
<dbReference type="Proteomes" id="UP000294927">
    <property type="component" value="Unassembled WGS sequence"/>
</dbReference>
<dbReference type="PANTHER" id="PTHR43798">
    <property type="entry name" value="MONOACYLGLYCEROL LIPASE"/>
    <property type="match status" value="1"/>
</dbReference>
<feature type="domain" description="AB hydrolase-1" evidence="2">
    <location>
        <begin position="25"/>
        <end position="124"/>
    </location>
</feature>
<dbReference type="GO" id="GO:0016787">
    <property type="term" value="F:hydrolase activity"/>
    <property type="evidence" value="ECO:0007669"/>
    <property type="project" value="UniProtKB-KW"/>
</dbReference>
<organism evidence="3 4">
    <name type="scientific">Actinophytocola oryzae</name>
    <dbReference type="NCBI Taxonomy" id="502181"/>
    <lineage>
        <taxon>Bacteria</taxon>
        <taxon>Bacillati</taxon>
        <taxon>Actinomycetota</taxon>
        <taxon>Actinomycetes</taxon>
        <taxon>Pseudonocardiales</taxon>
        <taxon>Pseudonocardiaceae</taxon>
    </lineage>
</organism>
<dbReference type="Pfam" id="PF00561">
    <property type="entry name" value="Abhydrolase_1"/>
    <property type="match status" value="1"/>
</dbReference>